<dbReference type="EMBL" id="BABT02000028">
    <property type="protein sequence ID" value="GAA94177.1"/>
    <property type="molecule type" value="Genomic_DNA"/>
</dbReference>
<proteinExistence type="predicted"/>
<comment type="caution">
    <text evidence="1">The sequence shown here is derived from an EMBL/GenBank/DDBJ whole genome shotgun (WGS) entry which is preliminary data.</text>
</comment>
<dbReference type="InParanoid" id="G7DUB7"/>
<dbReference type="RefSeq" id="XP_014569613.1">
    <property type="nucleotide sequence ID" value="XM_014714127.1"/>
</dbReference>
<dbReference type="Proteomes" id="UP000009131">
    <property type="component" value="Unassembled WGS sequence"/>
</dbReference>
<dbReference type="AlphaFoldDB" id="G7DUB7"/>
<evidence type="ECO:0000313" key="2">
    <source>
        <dbReference type="Proteomes" id="UP000009131"/>
    </source>
</evidence>
<reference evidence="1 2" key="1">
    <citation type="journal article" date="2011" name="J. Gen. Appl. Microbiol.">
        <title>Draft genome sequencing of the enigmatic basidiomycete Mixia osmundae.</title>
        <authorList>
            <person name="Nishida H."/>
            <person name="Nagatsuka Y."/>
            <person name="Sugiyama J."/>
        </authorList>
    </citation>
    <scope>NUCLEOTIDE SEQUENCE [LARGE SCALE GENOMIC DNA]</scope>
    <source>
        <strain evidence="2">CBS 9802 / IAM 14324 / JCM 22182 / KY 12970</strain>
    </source>
</reference>
<keyword evidence="2" id="KW-1185">Reference proteome</keyword>
<name>G7DUB7_MIXOS</name>
<accession>G7DUB7</accession>
<sequence>MPAHYLLAKTLASICKSKRDAASLQRSTLGRFKVCHARSSGRSISSSGAPTLLNSASFVEKPAVPCRRCAPASAESLLSTLERTFLLALVHIRDPFNDDRVSRVLILGSTSSPAYRKAAFIVHWTT</sequence>
<evidence type="ECO:0000313" key="1">
    <source>
        <dbReference type="EMBL" id="GAA94177.1"/>
    </source>
</evidence>
<organism evidence="1 2">
    <name type="scientific">Mixia osmundae (strain CBS 9802 / IAM 14324 / JCM 22182 / KY 12970)</name>
    <dbReference type="NCBI Taxonomy" id="764103"/>
    <lineage>
        <taxon>Eukaryota</taxon>
        <taxon>Fungi</taxon>
        <taxon>Dikarya</taxon>
        <taxon>Basidiomycota</taxon>
        <taxon>Pucciniomycotina</taxon>
        <taxon>Mixiomycetes</taxon>
        <taxon>Mixiales</taxon>
        <taxon>Mixiaceae</taxon>
        <taxon>Mixia</taxon>
    </lineage>
</organism>
<protein>
    <submittedName>
        <fullName evidence="1">Uncharacterized protein</fullName>
    </submittedName>
</protein>
<gene>
    <name evidence="1" type="primary">Mo00825</name>
    <name evidence="1" type="ORF">E5Q_00825</name>
</gene>
<reference evidence="1 2" key="2">
    <citation type="journal article" date="2012" name="Open Biol.">
        <title>Characteristics of nucleosomes and linker DNA regions on the genome of the basidiomycete Mixia osmundae revealed by mono- and dinucleosome mapping.</title>
        <authorList>
            <person name="Nishida H."/>
            <person name="Kondo S."/>
            <person name="Matsumoto T."/>
            <person name="Suzuki Y."/>
            <person name="Yoshikawa H."/>
            <person name="Taylor T.D."/>
            <person name="Sugiyama J."/>
        </authorList>
    </citation>
    <scope>NUCLEOTIDE SEQUENCE [LARGE SCALE GENOMIC DNA]</scope>
    <source>
        <strain evidence="2">CBS 9802 / IAM 14324 / JCM 22182 / KY 12970</strain>
    </source>
</reference>
<dbReference type="HOGENOM" id="CLU_1982114_0_0_1"/>